<organism evidence="2 3">
    <name type="scientific">Steinernema hermaphroditum</name>
    <dbReference type="NCBI Taxonomy" id="289476"/>
    <lineage>
        <taxon>Eukaryota</taxon>
        <taxon>Metazoa</taxon>
        <taxon>Ecdysozoa</taxon>
        <taxon>Nematoda</taxon>
        <taxon>Chromadorea</taxon>
        <taxon>Rhabditida</taxon>
        <taxon>Tylenchina</taxon>
        <taxon>Panagrolaimomorpha</taxon>
        <taxon>Strongyloidoidea</taxon>
        <taxon>Steinernematidae</taxon>
        <taxon>Steinernema</taxon>
    </lineage>
</organism>
<evidence type="ECO:0000256" key="1">
    <source>
        <dbReference type="SAM" id="Phobius"/>
    </source>
</evidence>
<evidence type="ECO:0000313" key="3">
    <source>
        <dbReference type="Proteomes" id="UP001175271"/>
    </source>
</evidence>
<proteinExistence type="predicted"/>
<evidence type="ECO:0000313" key="2">
    <source>
        <dbReference type="EMBL" id="KAK0403719.1"/>
    </source>
</evidence>
<dbReference type="Proteomes" id="UP001175271">
    <property type="component" value="Unassembled WGS sequence"/>
</dbReference>
<dbReference type="AlphaFoldDB" id="A0AA39HFF9"/>
<keyword evidence="1" id="KW-0812">Transmembrane</keyword>
<keyword evidence="1" id="KW-0472">Membrane</keyword>
<keyword evidence="3" id="KW-1185">Reference proteome</keyword>
<comment type="caution">
    <text evidence="2">The sequence shown here is derived from an EMBL/GenBank/DDBJ whole genome shotgun (WGS) entry which is preliminary data.</text>
</comment>
<protein>
    <submittedName>
        <fullName evidence="2">Uncharacterized protein</fullName>
    </submittedName>
</protein>
<accession>A0AA39HFF9</accession>
<gene>
    <name evidence="2" type="ORF">QR680_017086</name>
</gene>
<dbReference type="EMBL" id="JAUCMV010000004">
    <property type="protein sequence ID" value="KAK0403719.1"/>
    <property type="molecule type" value="Genomic_DNA"/>
</dbReference>
<keyword evidence="1" id="KW-1133">Transmembrane helix</keyword>
<reference evidence="2" key="1">
    <citation type="submission" date="2023-06" db="EMBL/GenBank/DDBJ databases">
        <title>Genomic analysis of the entomopathogenic nematode Steinernema hermaphroditum.</title>
        <authorList>
            <person name="Schwarz E.M."/>
            <person name="Heppert J.K."/>
            <person name="Baniya A."/>
            <person name="Schwartz H.T."/>
            <person name="Tan C.-H."/>
            <person name="Antoshechkin I."/>
            <person name="Sternberg P.W."/>
            <person name="Goodrich-Blair H."/>
            <person name="Dillman A.R."/>
        </authorList>
    </citation>
    <scope>NUCLEOTIDE SEQUENCE</scope>
    <source>
        <strain evidence="2">PS9179</strain>
        <tissue evidence="2">Whole animal</tissue>
    </source>
</reference>
<sequence length="115" mass="13059">MAEILTAQNSPFTSKHSKGVCLLSSFFVKFPVSFPSQHIVENGVTMKGILLVSLFVILLCADAQWWGYGYYPYYGMGWYDPWMYGGWYGKKKRDVERKEAPIPHHPLRGIPGATP</sequence>
<feature type="transmembrane region" description="Helical" evidence="1">
    <location>
        <begin position="48"/>
        <end position="68"/>
    </location>
</feature>
<name>A0AA39HFF9_9BILA</name>